<evidence type="ECO:0000256" key="5">
    <source>
        <dbReference type="ARBA" id="ARBA00023136"/>
    </source>
</evidence>
<dbReference type="InterPro" id="IPR035681">
    <property type="entry name" value="ComA-like_MBL"/>
</dbReference>
<feature type="transmembrane region" description="Helical" evidence="7">
    <location>
        <begin position="372"/>
        <end position="387"/>
    </location>
</feature>
<dbReference type="PANTHER" id="PTHR30619:SF7">
    <property type="entry name" value="BETA-LACTAMASE DOMAIN PROTEIN"/>
    <property type="match status" value="1"/>
</dbReference>
<feature type="transmembrane region" description="Helical" evidence="7">
    <location>
        <begin position="53"/>
        <end position="71"/>
    </location>
</feature>
<evidence type="ECO:0000256" key="4">
    <source>
        <dbReference type="ARBA" id="ARBA00022989"/>
    </source>
</evidence>
<dbReference type="PANTHER" id="PTHR30619">
    <property type="entry name" value="DNA INTERNALIZATION/COMPETENCE PROTEIN COMEC/REC2"/>
    <property type="match status" value="1"/>
</dbReference>
<dbReference type="SUPFAM" id="SSF56281">
    <property type="entry name" value="Metallo-hydrolase/oxidoreductase"/>
    <property type="match status" value="1"/>
</dbReference>
<feature type="transmembrane region" description="Helical" evidence="7">
    <location>
        <begin position="586"/>
        <end position="603"/>
    </location>
</feature>
<keyword evidence="3 7" id="KW-0812">Transmembrane</keyword>
<dbReference type="HOGENOM" id="CLU_010363_2_0_7"/>
<dbReference type="CDD" id="cd07731">
    <property type="entry name" value="ComA-like_MBL-fold"/>
    <property type="match status" value="1"/>
</dbReference>
<dbReference type="InterPro" id="IPR052159">
    <property type="entry name" value="Competence_DNA_uptake"/>
</dbReference>
<evidence type="ECO:0000256" key="3">
    <source>
        <dbReference type="ARBA" id="ARBA00022692"/>
    </source>
</evidence>
<dbReference type="NCBIfam" id="TIGR00360">
    <property type="entry name" value="ComEC_N-term"/>
    <property type="match status" value="1"/>
</dbReference>
<proteinExistence type="predicted"/>
<keyword evidence="5 7" id="KW-0472">Membrane</keyword>
<evidence type="ECO:0000313" key="10">
    <source>
        <dbReference type="Proteomes" id="UP000009173"/>
    </source>
</evidence>
<dbReference type="KEGG" id="dvl:Dvul_0132"/>
<dbReference type="InterPro" id="IPR001279">
    <property type="entry name" value="Metallo-B-lactamas"/>
</dbReference>
<dbReference type="Pfam" id="PF00753">
    <property type="entry name" value="Lactamase_B"/>
    <property type="match status" value="1"/>
</dbReference>
<name>A0A0H3A4D2_NITV4</name>
<feature type="transmembrane region" description="Helical" evidence="7">
    <location>
        <begin position="438"/>
        <end position="460"/>
    </location>
</feature>
<keyword evidence="4 7" id="KW-1133">Transmembrane helix</keyword>
<comment type="subcellular location">
    <subcellularLocation>
        <location evidence="1">Cell membrane</location>
        <topology evidence="1">Multi-pass membrane protein</topology>
    </subcellularLocation>
</comment>
<evidence type="ECO:0000256" key="2">
    <source>
        <dbReference type="ARBA" id="ARBA00022475"/>
    </source>
</evidence>
<feature type="region of interest" description="Disordered" evidence="6">
    <location>
        <begin position="116"/>
        <end position="199"/>
    </location>
</feature>
<feature type="transmembrane region" description="Helical" evidence="7">
    <location>
        <begin position="342"/>
        <end position="360"/>
    </location>
</feature>
<reference evidence="10" key="1">
    <citation type="journal article" date="2009" name="Environ. Microbiol.">
        <title>Contribution of mobile genetic elements to Desulfovibrio vulgaris genome plasticity.</title>
        <authorList>
            <person name="Walker C.B."/>
            <person name="Stolyar S."/>
            <person name="Chivian D."/>
            <person name="Pinel N."/>
            <person name="Gabster J.A."/>
            <person name="Dehal P.S."/>
            <person name="He Z."/>
            <person name="Yang Z.K."/>
            <person name="Yen H.C."/>
            <person name="Zhou J."/>
            <person name="Wall J.D."/>
            <person name="Hazen T.C."/>
            <person name="Arkin A.P."/>
            <person name="Stahl D.A."/>
        </authorList>
    </citation>
    <scope>NUCLEOTIDE SEQUENCE [LARGE SCALE GENOMIC DNA]</scope>
    <source>
        <strain evidence="10">DP4</strain>
    </source>
</reference>
<feature type="domain" description="Metallo-beta-lactamase" evidence="8">
    <location>
        <begin position="716"/>
        <end position="918"/>
    </location>
</feature>
<feature type="transmembrane region" description="Helical" evidence="7">
    <location>
        <begin position="521"/>
        <end position="543"/>
    </location>
</feature>
<accession>A0A0H3A4D2</accession>
<feature type="transmembrane region" description="Helical" evidence="7">
    <location>
        <begin position="683"/>
        <end position="701"/>
    </location>
</feature>
<evidence type="ECO:0000256" key="1">
    <source>
        <dbReference type="ARBA" id="ARBA00004651"/>
    </source>
</evidence>
<dbReference type="Pfam" id="PF03772">
    <property type="entry name" value="Competence"/>
    <property type="match status" value="1"/>
</dbReference>
<protein>
    <submittedName>
        <fullName evidence="9">ComEC/Rec2-related protein</fullName>
    </submittedName>
</protein>
<dbReference type="SMART" id="SM00849">
    <property type="entry name" value="Lactamase_B"/>
    <property type="match status" value="1"/>
</dbReference>
<evidence type="ECO:0000256" key="6">
    <source>
        <dbReference type="SAM" id="MobiDB-lite"/>
    </source>
</evidence>
<evidence type="ECO:0000259" key="8">
    <source>
        <dbReference type="SMART" id="SM00849"/>
    </source>
</evidence>
<keyword evidence="2" id="KW-1003">Cell membrane</keyword>
<evidence type="ECO:0000313" key="9">
    <source>
        <dbReference type="EMBL" id="ABM27156.1"/>
    </source>
</evidence>
<dbReference type="InterPro" id="IPR036866">
    <property type="entry name" value="RibonucZ/Hydroxyglut_hydro"/>
</dbReference>
<dbReference type="Proteomes" id="UP000009173">
    <property type="component" value="Chromosome"/>
</dbReference>
<gene>
    <name evidence="9" type="ordered locus">Dvul_0132</name>
</gene>
<sequence length="979" mass="102592">MNLARTPSLLFRQVCMLAWVGGLFAARHPLPALCAFTLLLAGDWPRARVPARFVLLCLCYAAGWGVALAALPETPSAPAWVTGKAQRVTGIVDDVDGLPDGRLRIMLRDVHPVFPEGGASPVVTAGDEGDGSEAEGLPVDVAEGEDRADSRPARPTVAENAAGRGEGAGQPETARAGSHLPPEARAMGGETGRGVQPAPLAPPAPPLPGRLVWTWEHPVALPLTGQTVTATLAVKPVRGFANPGGQDSAAYWQRRDAHFRAWARDDMPRAEVTGAPSGPAALRAWLRERLVDTLGGPQGITRGGGVLLAILFGDRFHLDSAMLDLFARTDLLHSLALSGQHLAVAGLFAGAAVLLVGRFTPGVFLHLPRRKLLFVLSLPPAAAYLWLGNAPPSLVRAALMLLFWTVLALADRPGVLLDGLLWAVGCILLFDPDAVYDLGLQLSALAVASIALSLPFAAWLHGGGHHGDFRPGTAPPLADVTGSTGTLSTGTLSTGTEGISDAGGPDTATLRDGVWQRVRRALMLMALTTLAVQVALLPVQLMGFGRASPWFALNLLWLPFADLVVLPLGALGLVCEAADLTRPLTGPLLMVAALPCEGLMWLLEWMEGAGLLAVPAMLRPHWTAALGYGALVVAFASLPGRLFHFPARGRASHHAPHGATSAGTRLAGARAAAPCLPPLARRLLPFALALLLAGPVLRLYAATDGTVRVSVLDVGQGQAIAIDLPGDRRLLVDGGGFNSRRFDAGRDLVAPALTANRSPRLDMVLNTHPDTDHLRGLIHILDRFAVDAFATNGDAPRGLNARDLSRVLARTGMEATPMYAGEVLPLGDGLGLRVLHPPQKHRGSSNNKALVLRLERDGRGLAVLCGDAEAPALRDILRSGAPLKAEVLVLPHHGSASSLLPAFYDAVAPRLAIASCGVDNRYGFPATGVRAALAERGVTLRTTGEAGCIMLGWDDGGRGPLTLDTSRNRGAADTSAFGE</sequence>
<dbReference type="Gene3D" id="3.60.15.10">
    <property type="entry name" value="Ribonuclease Z/Hydroxyacylglutathione hydrolase-like"/>
    <property type="match status" value="1"/>
</dbReference>
<feature type="transmembrane region" description="Helical" evidence="7">
    <location>
        <begin position="16"/>
        <end position="41"/>
    </location>
</feature>
<organism evidence="9 10">
    <name type="scientific">Nitratidesulfovibrio vulgaris (strain DP4)</name>
    <name type="common">Desulfovibrio vulgaris</name>
    <dbReference type="NCBI Taxonomy" id="391774"/>
    <lineage>
        <taxon>Bacteria</taxon>
        <taxon>Pseudomonadati</taxon>
        <taxon>Thermodesulfobacteriota</taxon>
        <taxon>Desulfovibrionia</taxon>
        <taxon>Desulfovibrionales</taxon>
        <taxon>Desulfovibrionaceae</taxon>
        <taxon>Nitratidesulfovibrio</taxon>
    </lineage>
</organism>
<dbReference type="InterPro" id="IPR004477">
    <property type="entry name" value="ComEC_N"/>
</dbReference>
<feature type="transmembrane region" description="Helical" evidence="7">
    <location>
        <begin position="555"/>
        <end position="574"/>
    </location>
</feature>
<dbReference type="GO" id="GO:0005886">
    <property type="term" value="C:plasma membrane"/>
    <property type="evidence" value="ECO:0007669"/>
    <property type="project" value="UniProtKB-SubCell"/>
</dbReference>
<dbReference type="RefSeq" id="WP_011791414.1">
    <property type="nucleotide sequence ID" value="NC_008751.1"/>
</dbReference>
<feature type="transmembrane region" description="Helical" evidence="7">
    <location>
        <begin position="623"/>
        <end position="643"/>
    </location>
</feature>
<dbReference type="AlphaFoldDB" id="A0A0H3A4D2"/>
<dbReference type="EMBL" id="CP000527">
    <property type="protein sequence ID" value="ABM27156.1"/>
    <property type="molecule type" value="Genomic_DNA"/>
</dbReference>
<evidence type="ECO:0000256" key="7">
    <source>
        <dbReference type="SAM" id="Phobius"/>
    </source>
</evidence>